<dbReference type="PANTHER" id="PTHR37305">
    <property type="entry name" value="INTEGRAL MEMBRANE PROTEIN-RELATED"/>
    <property type="match status" value="1"/>
</dbReference>
<dbReference type="Proteomes" id="UP000838324">
    <property type="component" value="Unassembled WGS sequence"/>
</dbReference>
<protein>
    <recommendedName>
        <fullName evidence="4">ABC transporter permease</fullName>
    </recommendedName>
</protein>
<evidence type="ECO:0000313" key="2">
    <source>
        <dbReference type="EMBL" id="CAH1191184.1"/>
    </source>
</evidence>
<evidence type="ECO:0000313" key="3">
    <source>
        <dbReference type="Proteomes" id="UP000838324"/>
    </source>
</evidence>
<feature type="transmembrane region" description="Helical" evidence="1">
    <location>
        <begin position="106"/>
        <end position="132"/>
    </location>
</feature>
<proteinExistence type="predicted"/>
<dbReference type="PANTHER" id="PTHR37305:SF1">
    <property type="entry name" value="MEMBRANE PROTEIN"/>
    <property type="match status" value="1"/>
</dbReference>
<comment type="caution">
    <text evidence="2">The sequence shown here is derived from an EMBL/GenBank/DDBJ whole genome shotgun (WGS) entry which is preliminary data.</text>
</comment>
<dbReference type="Pfam" id="PF12730">
    <property type="entry name" value="ABC2_membrane_4"/>
    <property type="match status" value="1"/>
</dbReference>
<feature type="transmembrane region" description="Helical" evidence="1">
    <location>
        <begin position="172"/>
        <end position="190"/>
    </location>
</feature>
<keyword evidence="1" id="KW-0472">Membrane</keyword>
<dbReference type="EMBL" id="CAKMMG010000001">
    <property type="protein sequence ID" value="CAH1191184.1"/>
    <property type="molecule type" value="Genomic_DNA"/>
</dbReference>
<keyword evidence="3" id="KW-1185">Reference proteome</keyword>
<keyword evidence="1" id="KW-1133">Transmembrane helix</keyword>
<gene>
    <name evidence="2" type="ORF">PAECIP111892_00533</name>
</gene>
<sequence>MRKFSNLVLNEWLKLFKKRSFFVPHLILVLFPLVLGYIIHSVSPETFASAAEFTKQMLLPTGMGQVMAILTIIGTAGIVAKEHSQGTVKFLLIRARSRTAILASKYVTVLLYALSLTLVAAAAIFLSGLFWFTAGGGDTGVADILLSMLYGFVYTFMYATLVFMLGVLTNSTGVTIGIAMFAVTMDKIVINREFYKYFLFPNLDLSAYSNGGNPPLPGMTIGFSILMLAVYILVFLLAGFTVFRRRDVA</sequence>
<evidence type="ECO:0000256" key="1">
    <source>
        <dbReference type="SAM" id="Phobius"/>
    </source>
</evidence>
<name>A0ABN8FWC4_9BACL</name>
<reference evidence="2" key="1">
    <citation type="submission" date="2022-01" db="EMBL/GenBank/DDBJ databases">
        <authorList>
            <person name="Criscuolo A."/>
        </authorList>
    </citation>
    <scope>NUCLEOTIDE SEQUENCE</scope>
    <source>
        <strain evidence="2">CIP111892</strain>
    </source>
</reference>
<accession>A0ABN8FWC4</accession>
<feature type="transmembrane region" description="Helical" evidence="1">
    <location>
        <begin position="62"/>
        <end position="80"/>
    </location>
</feature>
<evidence type="ECO:0008006" key="4">
    <source>
        <dbReference type="Google" id="ProtNLM"/>
    </source>
</evidence>
<organism evidence="2 3">
    <name type="scientific">Paenibacillus auburnensis</name>
    <dbReference type="NCBI Taxonomy" id="2905649"/>
    <lineage>
        <taxon>Bacteria</taxon>
        <taxon>Bacillati</taxon>
        <taxon>Bacillota</taxon>
        <taxon>Bacilli</taxon>
        <taxon>Bacillales</taxon>
        <taxon>Paenibacillaceae</taxon>
        <taxon>Paenibacillus</taxon>
    </lineage>
</organism>
<dbReference type="RefSeq" id="WP_236329498.1">
    <property type="nucleotide sequence ID" value="NZ_CAKMMG010000001.1"/>
</dbReference>
<feature type="transmembrane region" description="Helical" evidence="1">
    <location>
        <begin position="144"/>
        <end position="165"/>
    </location>
</feature>
<feature type="transmembrane region" description="Helical" evidence="1">
    <location>
        <begin position="221"/>
        <end position="243"/>
    </location>
</feature>
<feature type="transmembrane region" description="Helical" evidence="1">
    <location>
        <begin position="21"/>
        <end position="42"/>
    </location>
</feature>
<keyword evidence="1" id="KW-0812">Transmembrane</keyword>